<name>A0A671U386_SPAAU</name>
<evidence type="ECO:0000256" key="14">
    <source>
        <dbReference type="ARBA" id="ARBA00067952"/>
    </source>
</evidence>
<evidence type="ECO:0000313" key="18">
    <source>
        <dbReference type="Proteomes" id="UP000472265"/>
    </source>
</evidence>
<comment type="pathway">
    <text evidence="2">Protein modification; protein glycosylation.</text>
</comment>
<dbReference type="PANTHER" id="PTHR10050:SF51">
    <property type="entry name" value="PROTEIN O-MANNOSYL-TRANSFERASE 1"/>
    <property type="match status" value="1"/>
</dbReference>
<dbReference type="InParanoid" id="A0A671U386"/>
<dbReference type="GO" id="GO:0048742">
    <property type="term" value="P:regulation of skeletal muscle fiber development"/>
    <property type="evidence" value="ECO:0007669"/>
    <property type="project" value="Ensembl"/>
</dbReference>
<feature type="transmembrane region" description="Helical" evidence="15">
    <location>
        <begin position="257"/>
        <end position="274"/>
    </location>
</feature>
<reference evidence="17" key="3">
    <citation type="submission" date="2025-09" db="UniProtKB">
        <authorList>
            <consortium name="Ensembl"/>
        </authorList>
    </citation>
    <scope>IDENTIFICATION</scope>
</reference>
<feature type="transmembrane region" description="Helical" evidence="15">
    <location>
        <begin position="589"/>
        <end position="610"/>
    </location>
</feature>
<dbReference type="InterPro" id="IPR016093">
    <property type="entry name" value="MIR_motif"/>
</dbReference>
<evidence type="ECO:0000256" key="6">
    <source>
        <dbReference type="ARBA" id="ARBA00022679"/>
    </source>
</evidence>
<evidence type="ECO:0000256" key="4">
    <source>
        <dbReference type="ARBA" id="ARBA00012839"/>
    </source>
</evidence>
<feature type="transmembrane region" description="Helical" evidence="15">
    <location>
        <begin position="153"/>
        <end position="171"/>
    </location>
</feature>
<evidence type="ECO:0000256" key="15">
    <source>
        <dbReference type="SAM" id="Phobius"/>
    </source>
</evidence>
<evidence type="ECO:0000256" key="1">
    <source>
        <dbReference type="ARBA" id="ARBA00004477"/>
    </source>
</evidence>
<accession>A0A671U386</accession>
<gene>
    <name evidence="17" type="primary">POMT1</name>
    <name evidence="17" type="synonym">pomt1</name>
</gene>
<evidence type="ECO:0000256" key="12">
    <source>
        <dbReference type="ARBA" id="ARBA00045085"/>
    </source>
</evidence>
<evidence type="ECO:0000256" key="5">
    <source>
        <dbReference type="ARBA" id="ARBA00022676"/>
    </source>
</evidence>
<feature type="transmembrane region" description="Helical" evidence="15">
    <location>
        <begin position="65"/>
        <end position="82"/>
    </location>
</feature>
<dbReference type="SMART" id="SM00472">
    <property type="entry name" value="MIR"/>
    <property type="match status" value="3"/>
</dbReference>
<dbReference type="InterPro" id="IPR003342">
    <property type="entry name" value="ArnT-like_N"/>
</dbReference>
<feature type="transmembrane region" description="Helical" evidence="15">
    <location>
        <begin position="230"/>
        <end position="250"/>
    </location>
</feature>
<feature type="transmembrane region" description="Helical" evidence="15">
    <location>
        <begin position="102"/>
        <end position="121"/>
    </location>
</feature>
<keyword evidence="10 15" id="KW-1133">Transmembrane helix</keyword>
<dbReference type="Pfam" id="PF16192">
    <property type="entry name" value="PMT_4TMC"/>
    <property type="match status" value="1"/>
</dbReference>
<reference evidence="17" key="2">
    <citation type="submission" date="2025-08" db="UniProtKB">
        <authorList>
            <consortium name="Ensembl"/>
        </authorList>
    </citation>
    <scope>IDENTIFICATION</scope>
</reference>
<feature type="domain" description="MIR" evidence="16">
    <location>
        <begin position="309"/>
        <end position="372"/>
    </location>
</feature>
<dbReference type="CDD" id="cd23281">
    <property type="entry name" value="beta-trefoil_MIR_POMT1"/>
    <property type="match status" value="1"/>
</dbReference>
<feature type="transmembrane region" description="Helical" evidence="15">
    <location>
        <begin position="653"/>
        <end position="672"/>
    </location>
</feature>
<dbReference type="UniPathway" id="UPA00378"/>
<comment type="similarity">
    <text evidence="3">Belongs to the glycosyltransferase 39 family.</text>
</comment>
<keyword evidence="6" id="KW-0808">Transferase</keyword>
<evidence type="ECO:0000256" key="7">
    <source>
        <dbReference type="ARBA" id="ARBA00022692"/>
    </source>
</evidence>
<dbReference type="EC" id="2.4.1.109" evidence="4"/>
<dbReference type="Proteomes" id="UP000472265">
    <property type="component" value="Chromosome 5"/>
</dbReference>
<comment type="subcellular location">
    <subcellularLocation>
        <location evidence="1">Endoplasmic reticulum membrane</location>
        <topology evidence="1">Multi-pass membrane protein</topology>
    </subcellularLocation>
</comment>
<keyword evidence="7 15" id="KW-0812">Transmembrane</keyword>
<feature type="domain" description="MIR" evidence="16">
    <location>
        <begin position="383"/>
        <end position="440"/>
    </location>
</feature>
<evidence type="ECO:0000313" key="17">
    <source>
        <dbReference type="Ensembl" id="ENSSAUP00010008165.1"/>
    </source>
</evidence>
<dbReference type="PANTHER" id="PTHR10050">
    <property type="entry name" value="DOLICHYL-PHOSPHATE-MANNOSE--PROTEIN MANNOSYLTRANSFERASE"/>
    <property type="match status" value="1"/>
</dbReference>
<dbReference type="GO" id="GO:0042478">
    <property type="term" value="P:regulation of eye photoreceptor cell development"/>
    <property type="evidence" value="ECO:0007669"/>
    <property type="project" value="Ensembl"/>
</dbReference>
<evidence type="ECO:0000256" key="9">
    <source>
        <dbReference type="ARBA" id="ARBA00022824"/>
    </source>
</evidence>
<evidence type="ECO:0000256" key="8">
    <source>
        <dbReference type="ARBA" id="ARBA00022737"/>
    </source>
</evidence>
<dbReference type="AlphaFoldDB" id="A0A671U386"/>
<dbReference type="InterPro" id="IPR036300">
    <property type="entry name" value="MIR_dom_sf"/>
</dbReference>
<evidence type="ECO:0000256" key="2">
    <source>
        <dbReference type="ARBA" id="ARBA00004922"/>
    </source>
</evidence>
<dbReference type="Gene3D" id="2.80.10.50">
    <property type="match status" value="1"/>
</dbReference>
<protein>
    <recommendedName>
        <fullName evidence="14">Protein O-mannosyl-transferase 1</fullName>
        <ecNumber evidence="4">2.4.1.109</ecNumber>
    </recommendedName>
</protein>
<organism evidence="17 18">
    <name type="scientific">Sparus aurata</name>
    <name type="common">Gilthead sea bream</name>
    <dbReference type="NCBI Taxonomy" id="8175"/>
    <lineage>
        <taxon>Eukaryota</taxon>
        <taxon>Metazoa</taxon>
        <taxon>Chordata</taxon>
        <taxon>Craniata</taxon>
        <taxon>Vertebrata</taxon>
        <taxon>Euteleostomi</taxon>
        <taxon>Actinopterygii</taxon>
        <taxon>Neopterygii</taxon>
        <taxon>Teleostei</taxon>
        <taxon>Neoteleostei</taxon>
        <taxon>Acanthomorphata</taxon>
        <taxon>Eupercaria</taxon>
        <taxon>Spariformes</taxon>
        <taxon>Sparidae</taxon>
        <taxon>Sparus</taxon>
    </lineage>
</organism>
<dbReference type="Pfam" id="PF02815">
    <property type="entry name" value="MIR"/>
    <property type="match status" value="1"/>
</dbReference>
<feature type="transmembrane region" description="Helical" evidence="15">
    <location>
        <begin position="684"/>
        <end position="705"/>
    </location>
</feature>
<evidence type="ECO:0000256" key="13">
    <source>
        <dbReference type="ARBA" id="ARBA00045102"/>
    </source>
</evidence>
<feature type="transmembrane region" description="Helical" evidence="15">
    <location>
        <begin position="622"/>
        <end position="647"/>
    </location>
</feature>
<keyword evidence="9" id="KW-0256">Endoplasmic reticulum</keyword>
<reference evidence="17" key="1">
    <citation type="submission" date="2021-04" db="EMBL/GenBank/DDBJ databases">
        <authorList>
            <consortium name="Wellcome Sanger Institute Data Sharing"/>
        </authorList>
    </citation>
    <scope>NUCLEOTIDE SEQUENCE [LARGE SCALE GENOMIC DNA]</scope>
</reference>
<evidence type="ECO:0000256" key="3">
    <source>
        <dbReference type="ARBA" id="ARBA00007222"/>
    </source>
</evidence>
<evidence type="ECO:0000259" key="16">
    <source>
        <dbReference type="PROSITE" id="PS50919"/>
    </source>
</evidence>
<dbReference type="Ensembl" id="ENSSAUT00010008733.1">
    <property type="protein sequence ID" value="ENSSAUP00010008165.1"/>
    <property type="gene ID" value="ENSSAUG00010004043.1"/>
</dbReference>
<dbReference type="OMA" id="NCHLNAP"/>
<dbReference type="FunFam" id="2.80.10.50:FF:000012">
    <property type="entry name" value="Protein O-mannosyl-transferase 1"/>
    <property type="match status" value="1"/>
</dbReference>
<dbReference type="InterPro" id="IPR027005">
    <property type="entry name" value="PMT-like"/>
</dbReference>
<feature type="transmembrane region" description="Helical" evidence="15">
    <location>
        <begin position="6"/>
        <end position="28"/>
    </location>
</feature>
<feature type="transmembrane region" description="Helical" evidence="15">
    <location>
        <begin position="183"/>
        <end position="210"/>
    </location>
</feature>
<feature type="domain" description="MIR" evidence="16">
    <location>
        <begin position="447"/>
        <end position="504"/>
    </location>
</feature>
<dbReference type="InterPro" id="IPR032421">
    <property type="entry name" value="PMT_4TMC"/>
</dbReference>
<proteinExistence type="inferred from homology"/>
<keyword evidence="5" id="KW-0328">Glycosyltransferase</keyword>
<comment type="catalytic activity">
    <reaction evidence="12">
        <text>a di-trans,poly-cis-dolichyl beta-D-mannosyl phosphate + L-threonyl-[protein] = 3-O-(alpha-D-mannosyl)-L-threonyl-[protein] + a di-trans,poly-cis-dolichyl phosphate + H(+)</text>
        <dbReference type="Rhea" id="RHEA:53396"/>
        <dbReference type="Rhea" id="RHEA-COMP:11060"/>
        <dbReference type="Rhea" id="RHEA-COMP:13547"/>
        <dbReference type="Rhea" id="RHEA-COMP:19498"/>
        <dbReference type="Rhea" id="RHEA-COMP:19501"/>
        <dbReference type="ChEBI" id="CHEBI:15378"/>
        <dbReference type="ChEBI" id="CHEBI:30013"/>
        <dbReference type="ChEBI" id="CHEBI:57683"/>
        <dbReference type="ChEBI" id="CHEBI:58211"/>
        <dbReference type="ChEBI" id="CHEBI:137323"/>
        <dbReference type="EC" id="2.4.1.109"/>
    </reaction>
</comment>
<keyword evidence="8" id="KW-0677">Repeat</keyword>
<comment type="catalytic activity">
    <reaction evidence="13">
        <text>a di-trans,poly-cis-dolichyl beta-D-mannosyl phosphate + L-seryl-[protein] = 3-O-(alpha-D-mannosyl)-L-seryl-[protein] + a di-trans,poly-cis-dolichyl phosphate + H(+)</text>
        <dbReference type="Rhea" id="RHEA:17377"/>
        <dbReference type="Rhea" id="RHEA-COMP:9863"/>
        <dbReference type="Rhea" id="RHEA-COMP:13546"/>
        <dbReference type="Rhea" id="RHEA-COMP:19498"/>
        <dbReference type="Rhea" id="RHEA-COMP:19501"/>
        <dbReference type="ChEBI" id="CHEBI:15378"/>
        <dbReference type="ChEBI" id="CHEBI:29999"/>
        <dbReference type="ChEBI" id="CHEBI:57683"/>
        <dbReference type="ChEBI" id="CHEBI:58211"/>
        <dbReference type="ChEBI" id="CHEBI:137321"/>
        <dbReference type="EC" id="2.4.1.109"/>
    </reaction>
</comment>
<evidence type="ECO:0000256" key="11">
    <source>
        <dbReference type="ARBA" id="ARBA00023136"/>
    </source>
</evidence>
<keyword evidence="11 15" id="KW-0472">Membrane</keyword>
<sequence length="736" mass="83033">GVMMLQLPLVVTAQVDLVLLLVSLLALWTRLSRLSYPNAVVFDEVYYGQFVSLYMKRVFFIDDSGPPLGHLILAFGAYLGGFDGNFVWNRIGAEYPSSVSVWSLRLLPALCGALCVPLVYLLTLELRFSHLSALGAALLLLLENSLIVQSRFMLLESVLIFFVLLAFFSYLRFHNTPSSCFRYGWLILSGASCAAAVGVKYMGVFSYLLLLGVASLHTWNLIGDRGVSHVSPAELCVCVCVCVCLQLSVCVQCVCRVVCLLVVPVLLYVFWFYVHLSLLHRSGPHDQLMSSAFQASLEGGLSRITQGQPLEVAYGSQVTLRSSASQPVPCWLHSHKANYPIRYENGRGSSHQQQVTCYPFKDVNNWWIIKDPGRQELVVSSPPRPVRHGDVIQLVHGMTSRFLNSHDVAAPMSPHAQEVSGYIDFNVSMPTQNLWRVDISNREAESESWKTILSDVRLVHVNTSAVLRMTGVSLPDWGFRQLEVVADKLFKAQSSSLDWTVEEHRYGTSQEQKEREAELHSPTHIDVNRKISFWAKFLEVQWKMLTVKQEDSEHKYSSSPLEWITMETNIAYWLHSSTNAQIHLIGNPVSWGVANLSLLAYQLLAAVYLLRRRRGFKDLPDGVWSQFVCLGCVCVGGWVVNFVPFFLMEKTLFLYHYLPALCYLHLLSPALLEHTHTHLCATHRRVLCVCASAGMLLVVLSYRTFCPLTYGSPELSANQLQGLKWRGSWDILYRRR</sequence>
<dbReference type="GeneTree" id="ENSGT00940000158049"/>
<dbReference type="PROSITE" id="PS50919">
    <property type="entry name" value="MIR"/>
    <property type="match status" value="3"/>
</dbReference>
<dbReference type="GO" id="GO:0004169">
    <property type="term" value="F:dolichyl-phosphate-mannose-protein mannosyltransferase activity"/>
    <property type="evidence" value="ECO:0007669"/>
    <property type="project" value="UniProtKB-EC"/>
</dbReference>
<keyword evidence="18" id="KW-1185">Reference proteome</keyword>
<dbReference type="SUPFAM" id="SSF82109">
    <property type="entry name" value="MIR domain"/>
    <property type="match status" value="1"/>
</dbReference>
<dbReference type="Pfam" id="PF02366">
    <property type="entry name" value="PMT"/>
    <property type="match status" value="1"/>
</dbReference>
<dbReference type="FunCoup" id="A0A671U386">
    <property type="interactions" value="335"/>
</dbReference>
<evidence type="ECO:0000256" key="10">
    <source>
        <dbReference type="ARBA" id="ARBA00022989"/>
    </source>
</evidence>
<dbReference type="GO" id="GO:0005789">
    <property type="term" value="C:endoplasmic reticulum membrane"/>
    <property type="evidence" value="ECO:0007669"/>
    <property type="project" value="UniProtKB-SubCell"/>
</dbReference>